<dbReference type="EMBL" id="JAAALK010000284">
    <property type="protein sequence ID" value="KAG8069436.1"/>
    <property type="molecule type" value="Genomic_DNA"/>
</dbReference>
<evidence type="ECO:0000256" key="1">
    <source>
        <dbReference type="SAM" id="MobiDB-lite"/>
    </source>
</evidence>
<protein>
    <submittedName>
        <fullName evidence="2">Uncharacterized protein</fullName>
    </submittedName>
</protein>
<name>A0A8J5VS13_ZIZPA</name>
<keyword evidence="3" id="KW-1185">Reference proteome</keyword>
<dbReference type="AlphaFoldDB" id="A0A8J5VS13"/>
<dbReference type="Proteomes" id="UP000729402">
    <property type="component" value="Unassembled WGS sequence"/>
</dbReference>
<organism evidence="2 3">
    <name type="scientific">Zizania palustris</name>
    <name type="common">Northern wild rice</name>
    <dbReference type="NCBI Taxonomy" id="103762"/>
    <lineage>
        <taxon>Eukaryota</taxon>
        <taxon>Viridiplantae</taxon>
        <taxon>Streptophyta</taxon>
        <taxon>Embryophyta</taxon>
        <taxon>Tracheophyta</taxon>
        <taxon>Spermatophyta</taxon>
        <taxon>Magnoliopsida</taxon>
        <taxon>Liliopsida</taxon>
        <taxon>Poales</taxon>
        <taxon>Poaceae</taxon>
        <taxon>BOP clade</taxon>
        <taxon>Oryzoideae</taxon>
        <taxon>Oryzeae</taxon>
        <taxon>Zizaniinae</taxon>
        <taxon>Zizania</taxon>
    </lineage>
</organism>
<reference evidence="2" key="2">
    <citation type="submission" date="2021-02" db="EMBL/GenBank/DDBJ databases">
        <authorList>
            <person name="Kimball J.A."/>
            <person name="Haas M.W."/>
            <person name="Macchietto M."/>
            <person name="Kono T."/>
            <person name="Duquette J."/>
            <person name="Shao M."/>
        </authorList>
    </citation>
    <scope>NUCLEOTIDE SEQUENCE</scope>
    <source>
        <tissue evidence="2">Fresh leaf tissue</tissue>
    </source>
</reference>
<feature type="region of interest" description="Disordered" evidence="1">
    <location>
        <begin position="143"/>
        <end position="162"/>
    </location>
</feature>
<gene>
    <name evidence="2" type="ORF">GUJ93_ZPchr0005g15884</name>
</gene>
<accession>A0A8J5VS13</accession>
<comment type="caution">
    <text evidence="2">The sequence shown here is derived from an EMBL/GenBank/DDBJ whole genome shotgun (WGS) entry which is preliminary data.</text>
</comment>
<reference evidence="2" key="1">
    <citation type="journal article" date="2021" name="bioRxiv">
        <title>Whole Genome Assembly and Annotation of Northern Wild Rice, Zizania palustris L., Supports a Whole Genome Duplication in the Zizania Genus.</title>
        <authorList>
            <person name="Haas M."/>
            <person name="Kono T."/>
            <person name="Macchietto M."/>
            <person name="Millas R."/>
            <person name="McGilp L."/>
            <person name="Shao M."/>
            <person name="Duquette J."/>
            <person name="Hirsch C.N."/>
            <person name="Kimball J."/>
        </authorList>
    </citation>
    <scope>NUCLEOTIDE SEQUENCE</scope>
    <source>
        <tissue evidence="2">Fresh leaf tissue</tissue>
    </source>
</reference>
<evidence type="ECO:0000313" key="3">
    <source>
        <dbReference type="Proteomes" id="UP000729402"/>
    </source>
</evidence>
<evidence type="ECO:0000313" key="2">
    <source>
        <dbReference type="EMBL" id="KAG8069436.1"/>
    </source>
</evidence>
<sequence length="162" mass="17682">MHSLPRLFSNVNTFLEAFFCFPCVFPNYFSVSYAGLMRSAFSHAFKSQDSVSQHAFKTPSHAFPGLPGNNNSITPILHFFTVRSASPPQFLSPCLPFGGTCLSPSLLRLYSAQPPAVKSGIWQPAVFSGRRRSGGSAQWLQWRSANGGGSTQRLGAHYGTHP</sequence>
<proteinExistence type="predicted"/>